<organism evidence="1 2">
    <name type="scientific">Lujinxingia vulgaris</name>
    <dbReference type="NCBI Taxonomy" id="2600176"/>
    <lineage>
        <taxon>Bacteria</taxon>
        <taxon>Deltaproteobacteria</taxon>
        <taxon>Bradymonadales</taxon>
        <taxon>Lujinxingiaceae</taxon>
        <taxon>Lujinxingia</taxon>
    </lineage>
</organism>
<name>A0A5C6XLT1_9DELT</name>
<reference evidence="1 2" key="1">
    <citation type="submission" date="2019-08" db="EMBL/GenBank/DDBJ databases">
        <title>Bradymonadales sp. TMQ2.</title>
        <authorList>
            <person name="Liang Q."/>
        </authorList>
    </citation>
    <scope>NUCLEOTIDE SEQUENCE [LARGE SCALE GENOMIC DNA]</scope>
    <source>
        <strain evidence="1 2">TMQ2</strain>
    </source>
</reference>
<evidence type="ECO:0000313" key="1">
    <source>
        <dbReference type="EMBL" id="TXD40821.1"/>
    </source>
</evidence>
<proteinExistence type="predicted"/>
<protein>
    <recommendedName>
        <fullName evidence="3">Tetratricopeptide repeat protein</fullName>
    </recommendedName>
</protein>
<dbReference type="AlphaFoldDB" id="A0A5C6XLT1"/>
<sequence>MMAKAVQEDADARSTRVYLELLERGIAGGECGDRGEFFEAVAALMHGDVDRAADRFRHAQRHVPPPFGPMASYGLARCEVMRGRSGVAMRVFKKLATGDAPAEIRRLAWLEVEALAITRDDRLTRRKAREALEQLDSQLEPGPAGTT</sequence>
<dbReference type="EMBL" id="VOSL01000023">
    <property type="protein sequence ID" value="TXD40821.1"/>
    <property type="molecule type" value="Genomic_DNA"/>
</dbReference>
<comment type="caution">
    <text evidence="1">The sequence shown here is derived from an EMBL/GenBank/DDBJ whole genome shotgun (WGS) entry which is preliminary data.</text>
</comment>
<evidence type="ECO:0008006" key="3">
    <source>
        <dbReference type="Google" id="ProtNLM"/>
    </source>
</evidence>
<dbReference type="Proteomes" id="UP000321046">
    <property type="component" value="Unassembled WGS sequence"/>
</dbReference>
<accession>A0A5C6XLT1</accession>
<gene>
    <name evidence="1" type="ORF">FRC96_05105</name>
</gene>
<evidence type="ECO:0000313" key="2">
    <source>
        <dbReference type="Proteomes" id="UP000321046"/>
    </source>
</evidence>